<dbReference type="InterPro" id="IPR036691">
    <property type="entry name" value="Endo/exonu/phosph_ase_sf"/>
</dbReference>
<evidence type="ECO:0000313" key="2">
    <source>
        <dbReference type="Proteomes" id="UP000694865"/>
    </source>
</evidence>
<sequence>MRMNNHSRRINYTKKDLFSIRNSNICTIEHKCSLSVWNRIRSLGIQSKTSTHRGKRAGTRKLNSHPQRTITRNQHFQLGCWNVHLIQNKATLISDYIVEHNIDALAITESWLKASGDEPIINEVTPAGYTYHHFPRVKSTGGGIAFIFKSSITVTTWKPLQNVTTFEAVEATLRYHGITFKVIIVYRPPPNTKNKFTVSKFFNEFGDLLESSSTYTGNLSIIGDFNFHWANVSPDPNTRKFQELLDSCNLKQWVNTPTHTHGHTFDLVFTNPDLILNVTVDTVYISDHFPIYIQVLLPKPPLVQKEIKYRRIADIVVEDFECAIKDALIPSQPSADVNLAVFHYNSCLRKLLNKHAPQRKQLITVRPNADWYTTDIMVAKKTRRFHERKWRTTKLEIHKQIYRTHCSKVHKLIQNAKSKYYSDIIEVNAHNQKALFQLSSNLTTDKTSPLPTHSSLHQLTESFSEFFTNKITNIRHGLDLDGQGDNNRVIYTSNATCTSEQLSSFQPTTTQELKKIIKESPSKSCCLDPIPTYLFKKVQSQIIPWVMCLINLSFQQGLVPANLKFAVVIPLLTKKTLDQQILNNYRPISNLPFLSKVLEKVVARRLNDYLAKNSLLEPLQSAYRKFHSTETALIKVHNDISMCIDAGQYVILVLLDLSAAFDTIDRDILLAGLADMGICDLAWQWLASYLTNRHQSIVINGHSSKETTLHYGVPHRSELCPLLFSIYISSLGQIIRHHNLHFHQYSDDNQLYLSFTKDNISAATSQIENCLSNIKA</sequence>
<dbReference type="Proteomes" id="UP000694865">
    <property type="component" value="Unplaced"/>
</dbReference>
<accession>A0ABM0GXG3</accession>
<dbReference type="SUPFAM" id="SSF56219">
    <property type="entry name" value="DNase I-like"/>
    <property type="match status" value="1"/>
</dbReference>
<keyword evidence="2" id="KW-1185">Reference proteome</keyword>
<name>A0ABM0GXG3_SACKO</name>
<dbReference type="PANTHER" id="PTHR46670">
    <property type="entry name" value="ENDO/EXONUCLEASE/PHOSPHATASE DOMAIN-CONTAINING PROTEIN"/>
    <property type="match status" value="1"/>
</dbReference>
<evidence type="ECO:0000313" key="3">
    <source>
        <dbReference type="RefSeq" id="XP_002739487.1"/>
    </source>
</evidence>
<dbReference type="Gene3D" id="3.60.10.10">
    <property type="entry name" value="Endonuclease/exonuclease/phosphatase"/>
    <property type="match status" value="1"/>
</dbReference>
<gene>
    <name evidence="3" type="primary">LOC100368752</name>
</gene>
<proteinExistence type="predicted"/>
<dbReference type="Pfam" id="PF00078">
    <property type="entry name" value="RVT_1"/>
    <property type="match status" value="1"/>
</dbReference>
<organism evidence="2 3">
    <name type="scientific">Saccoglossus kowalevskii</name>
    <name type="common">Acorn worm</name>
    <dbReference type="NCBI Taxonomy" id="10224"/>
    <lineage>
        <taxon>Eukaryota</taxon>
        <taxon>Metazoa</taxon>
        <taxon>Hemichordata</taxon>
        <taxon>Enteropneusta</taxon>
        <taxon>Harrimaniidae</taxon>
        <taxon>Saccoglossus</taxon>
    </lineage>
</organism>
<feature type="domain" description="Reverse transcriptase" evidence="1">
    <location>
        <begin position="552"/>
        <end position="776"/>
    </location>
</feature>
<dbReference type="InterPro" id="IPR005135">
    <property type="entry name" value="Endo/exonuclease/phosphatase"/>
</dbReference>
<dbReference type="CDD" id="cd01650">
    <property type="entry name" value="RT_nLTR_like"/>
    <property type="match status" value="1"/>
</dbReference>
<dbReference type="InterPro" id="IPR000477">
    <property type="entry name" value="RT_dom"/>
</dbReference>
<dbReference type="RefSeq" id="XP_002739487.1">
    <property type="nucleotide sequence ID" value="XM_002739441.1"/>
</dbReference>
<dbReference type="PROSITE" id="PS50878">
    <property type="entry name" value="RT_POL"/>
    <property type="match status" value="1"/>
</dbReference>
<dbReference type="InterPro" id="IPR043502">
    <property type="entry name" value="DNA/RNA_pol_sf"/>
</dbReference>
<reference evidence="3" key="1">
    <citation type="submission" date="2025-08" db="UniProtKB">
        <authorList>
            <consortium name="RefSeq"/>
        </authorList>
    </citation>
    <scope>IDENTIFICATION</scope>
    <source>
        <tissue evidence="3">Testes</tissue>
    </source>
</reference>
<dbReference type="GeneID" id="100368752"/>
<protein>
    <submittedName>
        <fullName evidence="3">RNA-directed DNA polymerase from mobile element jockey-like</fullName>
    </submittedName>
</protein>
<dbReference type="SUPFAM" id="SSF56672">
    <property type="entry name" value="DNA/RNA polymerases"/>
    <property type="match status" value="1"/>
</dbReference>
<evidence type="ECO:0000259" key="1">
    <source>
        <dbReference type="PROSITE" id="PS50878"/>
    </source>
</evidence>
<dbReference type="PANTHER" id="PTHR46670:SF3">
    <property type="entry name" value="ENDONUCLEASE_EXONUCLEASE_PHOSPHATASE DOMAIN-CONTAINING PROTEIN"/>
    <property type="match status" value="1"/>
</dbReference>
<dbReference type="Pfam" id="PF03372">
    <property type="entry name" value="Exo_endo_phos"/>
    <property type="match status" value="1"/>
</dbReference>